<evidence type="ECO:0000313" key="2">
    <source>
        <dbReference type="EMBL" id="TNV73406.1"/>
    </source>
</evidence>
<feature type="region of interest" description="Disordered" evidence="1">
    <location>
        <begin position="95"/>
        <end position="135"/>
    </location>
</feature>
<evidence type="ECO:0000313" key="3">
    <source>
        <dbReference type="Proteomes" id="UP000785679"/>
    </source>
</evidence>
<dbReference type="Proteomes" id="UP000785679">
    <property type="component" value="Unassembled WGS sequence"/>
</dbReference>
<keyword evidence="3" id="KW-1185">Reference proteome</keyword>
<gene>
    <name evidence="2" type="ORF">FGO68_gene4598</name>
</gene>
<protein>
    <submittedName>
        <fullName evidence="2">Uncharacterized protein</fullName>
    </submittedName>
</protein>
<feature type="compositionally biased region" description="Basic and acidic residues" evidence="1">
    <location>
        <begin position="379"/>
        <end position="394"/>
    </location>
</feature>
<evidence type="ECO:0000256" key="1">
    <source>
        <dbReference type="SAM" id="MobiDB-lite"/>
    </source>
</evidence>
<reference evidence="2" key="1">
    <citation type="submission" date="2019-06" db="EMBL/GenBank/DDBJ databases">
        <authorList>
            <person name="Zheng W."/>
        </authorList>
    </citation>
    <scope>NUCLEOTIDE SEQUENCE</scope>
    <source>
        <strain evidence="2">QDHG01</strain>
    </source>
</reference>
<organism evidence="2 3">
    <name type="scientific">Halteria grandinella</name>
    <dbReference type="NCBI Taxonomy" id="5974"/>
    <lineage>
        <taxon>Eukaryota</taxon>
        <taxon>Sar</taxon>
        <taxon>Alveolata</taxon>
        <taxon>Ciliophora</taxon>
        <taxon>Intramacronucleata</taxon>
        <taxon>Spirotrichea</taxon>
        <taxon>Stichotrichia</taxon>
        <taxon>Sporadotrichida</taxon>
        <taxon>Halteriidae</taxon>
        <taxon>Halteria</taxon>
    </lineage>
</organism>
<name>A0A8J8NEX1_HALGN</name>
<feature type="compositionally biased region" description="Basic and acidic residues" evidence="1">
    <location>
        <begin position="101"/>
        <end position="133"/>
    </location>
</feature>
<comment type="caution">
    <text evidence="2">The sequence shown here is derived from an EMBL/GenBank/DDBJ whole genome shotgun (WGS) entry which is preliminary data.</text>
</comment>
<dbReference type="EMBL" id="RRYP01018944">
    <property type="protein sequence ID" value="TNV73406.1"/>
    <property type="molecule type" value="Genomic_DNA"/>
</dbReference>
<feature type="region of interest" description="Disordered" evidence="1">
    <location>
        <begin position="379"/>
        <end position="412"/>
    </location>
</feature>
<sequence>MFDNETKELRNLQIQDQLKTKELQDLKDEVLRKALNQGSELRTEIMNDRSKQRQAHIDELKKMQAKNIVGASYIEDPEISMDWSSAQQSIHHINLQSHQPHNREETKFARVEPLRSNEEQKRNGNSKKHEQEVVKAQPPQLEMPYKKIFTYQNNPNRPCFAFGDNRLQRVDAIFSNLIKKNEDEEIPFPDSIIQIDPQIDEQSSFIDERDIRVGNAVFEERKEQATPGQFESNRYLLEESKNFNEVIRQSADSRSQFSGTSVSKSSLCNVDSTDPKVLQSLTQTAQVAQINEKSFYQDPANEESILSEPLQKRAAERNQQQQVLEEQAKFRDADTSLNIRNLEKTLIANESDIMGQSMIWQGKEPENQDLLEDSFDHQKVEKKEEEKELRESAVKRSQNQPQDPDETPNDSYSQIQFDQDLFDMLDETLNTREIQALKSQRTNVDQRKKISEMIQENLKLLKLYNISKVKGEIKGLQAKLGNSVYLISTQDIIRLEVMPTTFYASLCEALEGDDFDQSNLSLN</sequence>
<proteinExistence type="predicted"/>
<accession>A0A8J8NEX1</accession>
<dbReference type="AlphaFoldDB" id="A0A8J8NEX1"/>